<dbReference type="InterPro" id="IPR047262">
    <property type="entry name" value="PRX-like1"/>
</dbReference>
<dbReference type="PROSITE" id="PS51352">
    <property type="entry name" value="THIOREDOXIN_2"/>
    <property type="match status" value="1"/>
</dbReference>
<dbReference type="InterPro" id="IPR000866">
    <property type="entry name" value="AhpC/TSA"/>
</dbReference>
<name>A0ABP8KWB0_9BACT</name>
<proteinExistence type="predicted"/>
<dbReference type="RefSeq" id="WP_345270691.1">
    <property type="nucleotide sequence ID" value="NZ_BAABHB010000014.1"/>
</dbReference>
<dbReference type="InterPro" id="IPR013766">
    <property type="entry name" value="Thioredoxin_domain"/>
</dbReference>
<reference evidence="4" key="1">
    <citation type="journal article" date="2019" name="Int. J. Syst. Evol. Microbiol.">
        <title>The Global Catalogue of Microorganisms (GCM) 10K type strain sequencing project: providing services to taxonomists for standard genome sequencing and annotation.</title>
        <authorList>
            <consortium name="The Broad Institute Genomics Platform"/>
            <consortium name="The Broad Institute Genome Sequencing Center for Infectious Disease"/>
            <person name="Wu L."/>
            <person name="Ma J."/>
        </authorList>
    </citation>
    <scope>NUCLEOTIDE SEQUENCE [LARGE SCALE GENOMIC DNA]</scope>
    <source>
        <strain evidence="4">JCM 17925</strain>
    </source>
</reference>
<evidence type="ECO:0000259" key="2">
    <source>
        <dbReference type="PROSITE" id="PS51352"/>
    </source>
</evidence>
<dbReference type="SUPFAM" id="SSF52833">
    <property type="entry name" value="Thioredoxin-like"/>
    <property type="match status" value="1"/>
</dbReference>
<feature type="chain" id="PRO_5047516469" evidence="1">
    <location>
        <begin position="25"/>
        <end position="208"/>
    </location>
</feature>
<evidence type="ECO:0000256" key="1">
    <source>
        <dbReference type="SAM" id="SignalP"/>
    </source>
</evidence>
<evidence type="ECO:0000313" key="3">
    <source>
        <dbReference type="EMBL" id="GAA4416997.1"/>
    </source>
</evidence>
<dbReference type="Proteomes" id="UP001500936">
    <property type="component" value="Unassembled WGS sequence"/>
</dbReference>
<keyword evidence="1" id="KW-0732">Signal</keyword>
<evidence type="ECO:0000313" key="4">
    <source>
        <dbReference type="Proteomes" id="UP001500936"/>
    </source>
</evidence>
<dbReference type="InterPro" id="IPR036249">
    <property type="entry name" value="Thioredoxin-like_sf"/>
</dbReference>
<protein>
    <submittedName>
        <fullName evidence="3">Thioredoxin family protein</fullName>
    </submittedName>
</protein>
<dbReference type="PANTHER" id="PTHR43640:SF1">
    <property type="entry name" value="THIOREDOXIN-DEPENDENT PEROXIREDOXIN"/>
    <property type="match status" value="1"/>
</dbReference>
<gene>
    <name evidence="3" type="ORF">GCM10023187_49040</name>
</gene>
<dbReference type="PANTHER" id="PTHR43640">
    <property type="entry name" value="OS07G0260300 PROTEIN"/>
    <property type="match status" value="1"/>
</dbReference>
<feature type="domain" description="Thioredoxin" evidence="2">
    <location>
        <begin position="30"/>
        <end position="183"/>
    </location>
</feature>
<dbReference type="Pfam" id="PF00578">
    <property type="entry name" value="AhpC-TSA"/>
    <property type="match status" value="1"/>
</dbReference>
<organism evidence="3 4">
    <name type="scientific">Nibrella viscosa</name>
    <dbReference type="NCBI Taxonomy" id="1084524"/>
    <lineage>
        <taxon>Bacteria</taxon>
        <taxon>Pseudomonadati</taxon>
        <taxon>Bacteroidota</taxon>
        <taxon>Cytophagia</taxon>
        <taxon>Cytophagales</taxon>
        <taxon>Spirosomataceae</taxon>
        <taxon>Nibrella</taxon>
    </lineage>
</organism>
<dbReference type="CDD" id="cd02969">
    <property type="entry name" value="PRX_like1"/>
    <property type="match status" value="1"/>
</dbReference>
<dbReference type="EMBL" id="BAABHB010000014">
    <property type="protein sequence ID" value="GAA4416997.1"/>
    <property type="molecule type" value="Genomic_DNA"/>
</dbReference>
<comment type="caution">
    <text evidence="3">The sequence shown here is derived from an EMBL/GenBank/DDBJ whole genome shotgun (WGS) entry which is preliminary data.</text>
</comment>
<sequence>MRRHHKAYLVAIVVSLLATMTSYAQQARGYSIGDAIASFSLKNVDGRTIGPGDYQGQKGLIVIFSSNHCPFSKAYEDRVQELNRKYSAQGYPVIAIMPNDPTAYEEDSFDQMKIRASEKNFSYPYLLDDSQSVARAFGASRTPHVFVLKRSGDRFIVEYIGAIDDNPQDASGVQRRYVEEAVNSLLLGRPVVVTTTKAIGCAIKWKNM</sequence>
<feature type="signal peptide" evidence="1">
    <location>
        <begin position="1"/>
        <end position="24"/>
    </location>
</feature>
<keyword evidence="4" id="KW-1185">Reference proteome</keyword>
<dbReference type="Gene3D" id="3.40.30.10">
    <property type="entry name" value="Glutaredoxin"/>
    <property type="match status" value="1"/>
</dbReference>
<accession>A0ABP8KWB0</accession>